<feature type="binding site" evidence="8">
    <location>
        <position position="279"/>
    </location>
    <ligand>
        <name>Fe(2+)</name>
        <dbReference type="ChEBI" id="CHEBI:29033"/>
    </ligand>
</feature>
<keyword evidence="8" id="KW-0963">Cytoplasm</keyword>
<keyword evidence="4 8" id="KW-0350">Heme biosynthesis</keyword>
<dbReference type="SUPFAM" id="SSF53800">
    <property type="entry name" value="Chelatase"/>
    <property type="match status" value="1"/>
</dbReference>
<evidence type="ECO:0000313" key="10">
    <source>
        <dbReference type="EMBL" id="QDT90483.1"/>
    </source>
</evidence>
<evidence type="ECO:0000256" key="9">
    <source>
        <dbReference type="RuleBase" id="RU004185"/>
    </source>
</evidence>
<comment type="pathway">
    <text evidence="8">Porphyrin-containing compound metabolism; protoheme biosynthesis; protoheme from protoporphyrin-IX: step 1/1.</text>
</comment>
<accession>A0A517VBU3</accession>
<dbReference type="Gene3D" id="3.40.50.1400">
    <property type="match status" value="2"/>
</dbReference>
<dbReference type="InterPro" id="IPR033644">
    <property type="entry name" value="Ferrochelatase_C"/>
</dbReference>
<evidence type="ECO:0000256" key="1">
    <source>
        <dbReference type="ARBA" id="ARBA00007718"/>
    </source>
</evidence>
<evidence type="ECO:0000256" key="2">
    <source>
        <dbReference type="ARBA" id="ARBA00022723"/>
    </source>
</evidence>
<evidence type="ECO:0000256" key="3">
    <source>
        <dbReference type="ARBA" id="ARBA00023004"/>
    </source>
</evidence>
<dbReference type="PANTHER" id="PTHR11108">
    <property type="entry name" value="FERROCHELATASE"/>
    <property type="match status" value="1"/>
</dbReference>
<evidence type="ECO:0000256" key="5">
    <source>
        <dbReference type="ARBA" id="ARBA00023239"/>
    </source>
</evidence>
<evidence type="ECO:0000256" key="6">
    <source>
        <dbReference type="ARBA" id="ARBA00023244"/>
    </source>
</evidence>
<dbReference type="UniPathway" id="UPA00252">
    <property type="reaction ID" value="UER00325"/>
</dbReference>
<dbReference type="CDD" id="cd03411">
    <property type="entry name" value="Ferrochelatase_N"/>
    <property type="match status" value="1"/>
</dbReference>
<comment type="similarity">
    <text evidence="1 8 9">Belongs to the ferrochelatase family.</text>
</comment>
<keyword evidence="6 8" id="KW-0627">Porphyrin biosynthesis</keyword>
<dbReference type="GO" id="GO:0005737">
    <property type="term" value="C:cytoplasm"/>
    <property type="evidence" value="ECO:0007669"/>
    <property type="project" value="UniProtKB-SubCell"/>
</dbReference>
<reference evidence="10 11" key="1">
    <citation type="submission" date="2019-02" db="EMBL/GenBank/DDBJ databases">
        <title>Deep-cultivation of Planctomycetes and their phenomic and genomic characterization uncovers novel biology.</title>
        <authorList>
            <person name="Wiegand S."/>
            <person name="Jogler M."/>
            <person name="Boedeker C."/>
            <person name="Pinto D."/>
            <person name="Vollmers J."/>
            <person name="Rivas-Marin E."/>
            <person name="Kohn T."/>
            <person name="Peeters S.H."/>
            <person name="Heuer A."/>
            <person name="Rast P."/>
            <person name="Oberbeckmann S."/>
            <person name="Bunk B."/>
            <person name="Jeske O."/>
            <person name="Meyerdierks A."/>
            <person name="Storesund J.E."/>
            <person name="Kallscheuer N."/>
            <person name="Luecker S."/>
            <person name="Lage O.M."/>
            <person name="Pohl T."/>
            <person name="Merkel B.J."/>
            <person name="Hornburger P."/>
            <person name="Mueller R.-W."/>
            <person name="Bruemmer F."/>
            <person name="Labrenz M."/>
            <person name="Spormann A.M."/>
            <person name="Op den Camp H."/>
            <person name="Overmann J."/>
            <person name="Amann R."/>
            <person name="Jetten M.S.M."/>
            <person name="Mascher T."/>
            <person name="Medema M.H."/>
            <person name="Devos D.P."/>
            <person name="Kaster A.-K."/>
            <person name="Ovreas L."/>
            <person name="Rohde M."/>
            <person name="Galperin M.Y."/>
            <person name="Jogler C."/>
        </authorList>
    </citation>
    <scope>NUCLEOTIDE SEQUENCE [LARGE SCALE GENOMIC DNA]</scope>
    <source>
        <strain evidence="10 11">Pan161</strain>
    </source>
</reference>
<dbReference type="FunFam" id="3.40.50.1400:FF:000007">
    <property type="entry name" value="Ferrochelatase"/>
    <property type="match status" value="1"/>
</dbReference>
<dbReference type="GO" id="GO:0046872">
    <property type="term" value="F:metal ion binding"/>
    <property type="evidence" value="ECO:0007669"/>
    <property type="project" value="UniProtKB-KW"/>
</dbReference>
<comment type="catalytic activity">
    <reaction evidence="7">
        <text>Fe-coproporphyrin III + 2 H(+) = coproporphyrin III + Fe(2+)</text>
        <dbReference type="Rhea" id="RHEA:49572"/>
        <dbReference type="ChEBI" id="CHEBI:15378"/>
        <dbReference type="ChEBI" id="CHEBI:29033"/>
        <dbReference type="ChEBI" id="CHEBI:68438"/>
        <dbReference type="ChEBI" id="CHEBI:131725"/>
        <dbReference type="EC" id="4.99.1.9"/>
    </reaction>
    <physiologicalReaction direction="right-to-left" evidence="7">
        <dbReference type="Rhea" id="RHEA:49574"/>
    </physiologicalReaction>
</comment>
<dbReference type="InterPro" id="IPR033659">
    <property type="entry name" value="Ferrochelatase_N"/>
</dbReference>
<organism evidence="10 11">
    <name type="scientific">Gimesia algae</name>
    <dbReference type="NCBI Taxonomy" id="2527971"/>
    <lineage>
        <taxon>Bacteria</taxon>
        <taxon>Pseudomonadati</taxon>
        <taxon>Planctomycetota</taxon>
        <taxon>Planctomycetia</taxon>
        <taxon>Planctomycetales</taxon>
        <taxon>Planctomycetaceae</taxon>
        <taxon>Gimesia</taxon>
    </lineage>
</organism>
<evidence type="ECO:0000256" key="4">
    <source>
        <dbReference type="ARBA" id="ARBA00023133"/>
    </source>
</evidence>
<keyword evidence="11" id="KW-1185">Reference proteome</keyword>
<dbReference type="GO" id="GO:0006783">
    <property type="term" value="P:heme biosynthetic process"/>
    <property type="evidence" value="ECO:0007669"/>
    <property type="project" value="UniProtKB-UniRule"/>
</dbReference>
<dbReference type="AlphaFoldDB" id="A0A517VBU3"/>
<comment type="subcellular location">
    <subcellularLocation>
        <location evidence="8">Cytoplasm</location>
    </subcellularLocation>
</comment>
<dbReference type="EC" id="4.98.1.1" evidence="8"/>
<keyword evidence="3 8" id="KW-0408">Iron</keyword>
<dbReference type="Pfam" id="PF00762">
    <property type="entry name" value="Ferrochelatase"/>
    <property type="match status" value="1"/>
</dbReference>
<keyword evidence="2 8" id="KW-0479">Metal-binding</keyword>
<feature type="binding site" evidence="8">
    <location>
        <position position="198"/>
    </location>
    <ligand>
        <name>Fe(2+)</name>
        <dbReference type="ChEBI" id="CHEBI:29033"/>
    </ligand>
</feature>
<keyword evidence="5 8" id="KW-0456">Lyase</keyword>
<dbReference type="NCBIfam" id="TIGR00109">
    <property type="entry name" value="hemH"/>
    <property type="match status" value="1"/>
</dbReference>
<sequence length="355" mass="39992">MSEYSGEQGWKVDSSMSNSYDAIIVVSFGGPEGPDDVIPFLENVLRGKNVPRERMLEVAEHYQHFGGVSPINEQNRALIRALEQELAEHGPQLPIYWGNRNWDPLLVETLSQMKADGIKRALAFFTSTFSSYSGCRQYREDILRAQEAVGAGAPEVDKLRVFFNHPGFIEATVSRTEEALNQIPEARREQATILYSAHSIPMVMAAGCRYEVQLQESARLVSERLGEHPWHLVYQSRSGPPHQPWLEPDICDFIRELGEKGDVKDLVIVPIGFVSDHMEVLFDLDTEAKEVSQELGINLVRAKTVGVHPRFIRMIRELIEERISGTQDRPALGELGASHDVCPVDCCLRTTEQPR</sequence>
<name>A0A517VBU3_9PLAN</name>
<gene>
    <name evidence="8 10" type="primary">hemH</name>
    <name evidence="10" type="ORF">Pan161_21350</name>
</gene>
<dbReference type="KEGG" id="gax:Pan161_21350"/>
<dbReference type="CDD" id="cd00419">
    <property type="entry name" value="Ferrochelatase_C"/>
    <property type="match status" value="1"/>
</dbReference>
<dbReference type="PANTHER" id="PTHR11108:SF1">
    <property type="entry name" value="FERROCHELATASE, MITOCHONDRIAL"/>
    <property type="match status" value="1"/>
</dbReference>
<dbReference type="GO" id="GO:0004325">
    <property type="term" value="F:ferrochelatase activity"/>
    <property type="evidence" value="ECO:0007669"/>
    <property type="project" value="UniProtKB-UniRule"/>
</dbReference>
<dbReference type="HAMAP" id="MF_00323">
    <property type="entry name" value="Ferrochelatase"/>
    <property type="match status" value="1"/>
</dbReference>
<dbReference type="EMBL" id="CP036343">
    <property type="protein sequence ID" value="QDT90483.1"/>
    <property type="molecule type" value="Genomic_DNA"/>
</dbReference>
<dbReference type="Proteomes" id="UP000316855">
    <property type="component" value="Chromosome"/>
</dbReference>
<comment type="catalytic activity">
    <reaction evidence="8">
        <text>heme b + 2 H(+) = protoporphyrin IX + Fe(2+)</text>
        <dbReference type="Rhea" id="RHEA:22584"/>
        <dbReference type="ChEBI" id="CHEBI:15378"/>
        <dbReference type="ChEBI" id="CHEBI:29033"/>
        <dbReference type="ChEBI" id="CHEBI:57306"/>
        <dbReference type="ChEBI" id="CHEBI:60344"/>
        <dbReference type="EC" id="4.98.1.1"/>
    </reaction>
</comment>
<comment type="function">
    <text evidence="8">Catalyzes the ferrous insertion into protoporphyrin IX.</text>
</comment>
<proteinExistence type="inferred from homology"/>
<dbReference type="NCBIfam" id="NF000689">
    <property type="entry name" value="PRK00035.2-1"/>
    <property type="match status" value="1"/>
</dbReference>
<protein>
    <recommendedName>
        <fullName evidence="8">Ferrochelatase</fullName>
        <ecNumber evidence="8">4.98.1.1</ecNumber>
    </recommendedName>
    <alternativeName>
        <fullName evidence="8">Heme synthase</fullName>
    </alternativeName>
    <alternativeName>
        <fullName evidence="8">Protoheme ferro-lyase</fullName>
    </alternativeName>
</protein>
<evidence type="ECO:0000313" key="11">
    <source>
        <dbReference type="Proteomes" id="UP000316855"/>
    </source>
</evidence>
<evidence type="ECO:0000256" key="7">
    <source>
        <dbReference type="ARBA" id="ARBA00024536"/>
    </source>
</evidence>
<evidence type="ECO:0000256" key="8">
    <source>
        <dbReference type="HAMAP-Rule" id="MF_00323"/>
    </source>
</evidence>
<dbReference type="InterPro" id="IPR001015">
    <property type="entry name" value="Ferrochelatase"/>
</dbReference>